<keyword evidence="1" id="KW-1133">Transmembrane helix</keyword>
<dbReference type="NCBIfam" id="NF041644">
    <property type="entry name" value="CBO0543_fam"/>
    <property type="match status" value="1"/>
</dbReference>
<sequence>MNKGIERIQELFEKIHEINNEQIQIWLEYIVFTWQWWIGLGLTIIPWILWFLFRKKDSSLRLLTSGFFMITISTLLDSLGIQLGFWLYKYEVLPFIPAFTPWDVSLIPVFTMFFLQIKPNISPYIKGCVFGVVTAFVAEPFFIFIEIYEPLTWEHIYSIPIYFILYLIAHRICHGKSYISLS</sequence>
<feature type="transmembrane region" description="Helical" evidence="1">
    <location>
        <begin position="65"/>
        <end position="88"/>
    </location>
</feature>
<dbReference type="InterPro" id="IPR048147">
    <property type="entry name" value="CBO0543-like"/>
</dbReference>
<dbReference type="AlphaFoldDB" id="A0A5Q2TKV8"/>
<accession>A0A5Q2TKV8</accession>
<dbReference type="Proteomes" id="UP000339690">
    <property type="component" value="Chromosome"/>
</dbReference>
<feature type="transmembrane region" description="Helical" evidence="1">
    <location>
        <begin position="127"/>
        <end position="145"/>
    </location>
</feature>
<name>A0A5Q2TKV8_9BACI</name>
<evidence type="ECO:0000313" key="2">
    <source>
        <dbReference type="EMBL" id="QGH34633.1"/>
    </source>
</evidence>
<evidence type="ECO:0000256" key="1">
    <source>
        <dbReference type="SAM" id="Phobius"/>
    </source>
</evidence>
<protein>
    <submittedName>
        <fullName evidence="2">Uncharacterized protein</fullName>
    </submittedName>
</protein>
<evidence type="ECO:0000313" key="3">
    <source>
        <dbReference type="Proteomes" id="UP000339690"/>
    </source>
</evidence>
<gene>
    <name evidence="2" type="ORF">GI584_11585</name>
</gene>
<reference evidence="2 3" key="1">
    <citation type="submission" date="2019-11" db="EMBL/GenBank/DDBJ databases">
        <title>Gracilibacillus salitolerans sp. nov., a moderate halophile isolated from a saline soil in northwest China.</title>
        <authorList>
            <person name="Gan L."/>
        </authorList>
    </citation>
    <scope>NUCLEOTIDE SEQUENCE [LARGE SCALE GENOMIC DNA]</scope>
    <source>
        <strain evidence="2 3">SCU50</strain>
    </source>
</reference>
<dbReference type="EMBL" id="CP045915">
    <property type="protein sequence ID" value="QGH34633.1"/>
    <property type="molecule type" value="Genomic_DNA"/>
</dbReference>
<dbReference type="KEGG" id="grc:GI584_11585"/>
<dbReference type="RefSeq" id="WP_100360523.1">
    <property type="nucleotide sequence ID" value="NZ_CP045915.1"/>
</dbReference>
<feature type="transmembrane region" description="Helical" evidence="1">
    <location>
        <begin position="151"/>
        <end position="169"/>
    </location>
</feature>
<keyword evidence="3" id="KW-1185">Reference proteome</keyword>
<proteinExistence type="predicted"/>
<keyword evidence="1" id="KW-0812">Transmembrane</keyword>
<feature type="transmembrane region" description="Helical" evidence="1">
    <location>
        <begin position="94"/>
        <end position="115"/>
    </location>
</feature>
<feature type="transmembrane region" description="Helical" evidence="1">
    <location>
        <begin position="34"/>
        <end position="53"/>
    </location>
</feature>
<organism evidence="2 3">
    <name type="scientific">Gracilibacillus salitolerans</name>
    <dbReference type="NCBI Taxonomy" id="2663022"/>
    <lineage>
        <taxon>Bacteria</taxon>
        <taxon>Bacillati</taxon>
        <taxon>Bacillota</taxon>
        <taxon>Bacilli</taxon>
        <taxon>Bacillales</taxon>
        <taxon>Bacillaceae</taxon>
        <taxon>Gracilibacillus</taxon>
    </lineage>
</organism>
<keyword evidence="1" id="KW-0472">Membrane</keyword>